<evidence type="ECO:0000256" key="2">
    <source>
        <dbReference type="SAM" id="Phobius"/>
    </source>
</evidence>
<feature type="region of interest" description="Disordered" evidence="1">
    <location>
        <begin position="65"/>
        <end position="99"/>
    </location>
</feature>
<evidence type="ECO:0000256" key="1">
    <source>
        <dbReference type="SAM" id="MobiDB-lite"/>
    </source>
</evidence>
<evidence type="ECO:0000313" key="3">
    <source>
        <dbReference type="EMBL" id="XBM47561.1"/>
    </source>
</evidence>
<gene>
    <name evidence="3" type="ORF">AAME72_15980</name>
</gene>
<sequence length="99" mass="9772">MSAVLELIGRVFASAVTPSTLSPSGLVALAGLVGAIGIVAAIATAAVRSVAALAASLRVRASWSTPAEPPAGWLVESEADPDADGHPRPRAPGILLPAV</sequence>
<keyword evidence="2" id="KW-0472">Membrane</keyword>
<keyword evidence="2" id="KW-1133">Transmembrane helix</keyword>
<protein>
    <submittedName>
        <fullName evidence="3">DUF6412 domain-containing protein</fullName>
    </submittedName>
</protein>
<proteinExistence type="predicted"/>
<dbReference type="InterPro" id="IPR045635">
    <property type="entry name" value="DUF6412"/>
</dbReference>
<dbReference type="Pfam" id="PF19950">
    <property type="entry name" value="DUF6412"/>
    <property type="match status" value="1"/>
</dbReference>
<organism evidence="3">
    <name type="scientific">Leifsonia sp. NPDC080035</name>
    <dbReference type="NCBI Taxonomy" id="3143936"/>
    <lineage>
        <taxon>Bacteria</taxon>
        <taxon>Bacillati</taxon>
        <taxon>Actinomycetota</taxon>
        <taxon>Actinomycetes</taxon>
        <taxon>Micrococcales</taxon>
        <taxon>Microbacteriaceae</taxon>
        <taxon>Leifsonia</taxon>
    </lineage>
</organism>
<keyword evidence="2" id="KW-0812">Transmembrane</keyword>
<dbReference type="AlphaFoldDB" id="A0AAU7G9F1"/>
<feature type="transmembrane region" description="Helical" evidence="2">
    <location>
        <begin position="26"/>
        <end position="51"/>
    </location>
</feature>
<accession>A0AAU7G9F1</accession>
<reference evidence="3" key="1">
    <citation type="submission" date="2024-05" db="EMBL/GenBank/DDBJ databases">
        <title>The Natural Products Discovery Center: Release of the First 8490 Sequenced Strains for Exploring Actinobacteria Biosynthetic Diversity.</title>
        <authorList>
            <person name="Kalkreuter E."/>
            <person name="Kautsar S.A."/>
            <person name="Yang D."/>
            <person name="Bader C.D."/>
            <person name="Teijaro C.N."/>
            <person name="Fluegel L."/>
            <person name="Davis C.M."/>
            <person name="Simpson J.R."/>
            <person name="Lauterbach L."/>
            <person name="Steele A.D."/>
            <person name="Gui C."/>
            <person name="Meng S."/>
            <person name="Li G."/>
            <person name="Viehrig K."/>
            <person name="Ye F."/>
            <person name="Su P."/>
            <person name="Kiefer A.F."/>
            <person name="Nichols A."/>
            <person name="Cepeda A.J."/>
            <person name="Yan W."/>
            <person name="Fan B."/>
            <person name="Jiang Y."/>
            <person name="Adhikari A."/>
            <person name="Zheng C.-J."/>
            <person name="Schuster L."/>
            <person name="Cowan T.M."/>
            <person name="Smanski M.J."/>
            <person name="Chevrette M.G."/>
            <person name="de Carvalho L.P.S."/>
            <person name="Shen B."/>
        </authorList>
    </citation>
    <scope>NUCLEOTIDE SEQUENCE</scope>
    <source>
        <strain evidence="3">NPDC080035</strain>
    </source>
</reference>
<dbReference type="RefSeq" id="WP_348787532.1">
    <property type="nucleotide sequence ID" value="NZ_CP157390.1"/>
</dbReference>
<name>A0AAU7G9F1_9MICO</name>
<dbReference type="EMBL" id="CP157390">
    <property type="protein sequence ID" value="XBM47561.1"/>
    <property type="molecule type" value="Genomic_DNA"/>
</dbReference>